<name>A0A9Q8L794_PASFU</name>
<dbReference type="KEGG" id="ffu:CLAFUR5_00291"/>
<dbReference type="GO" id="GO:0004061">
    <property type="term" value="F:arylformamidase activity"/>
    <property type="evidence" value="ECO:0007669"/>
    <property type="project" value="UniProtKB-UniRule"/>
</dbReference>
<feature type="short sequence motif" description="HGGXW" evidence="3">
    <location>
        <begin position="49"/>
        <end position="53"/>
    </location>
</feature>
<comment type="subunit">
    <text evidence="3">Homodimer.</text>
</comment>
<dbReference type="EMBL" id="CP090163">
    <property type="protein sequence ID" value="UJO12024.1"/>
    <property type="molecule type" value="Genomic_DNA"/>
</dbReference>
<dbReference type="InterPro" id="IPR049492">
    <property type="entry name" value="BD-FAE-like_dom"/>
</dbReference>
<proteinExistence type="inferred from homology"/>
<dbReference type="EC" id="3.5.1.9" evidence="3"/>
<comment type="similarity">
    <text evidence="3">Belongs to the kynurenine formamidase family.</text>
</comment>
<dbReference type="RefSeq" id="XP_047756390.1">
    <property type="nucleotide sequence ID" value="XM_047899439.1"/>
</dbReference>
<evidence type="ECO:0000256" key="1">
    <source>
        <dbReference type="ARBA" id="ARBA00022801"/>
    </source>
</evidence>
<feature type="domain" description="BD-FAE-like" evidence="5">
    <location>
        <begin position="38"/>
        <end position="258"/>
    </location>
</feature>
<dbReference type="GO" id="GO:0019441">
    <property type="term" value="P:L-tryptophan catabolic process to kynurenine"/>
    <property type="evidence" value="ECO:0007669"/>
    <property type="project" value="UniProtKB-UniRule"/>
</dbReference>
<comment type="catalytic activity">
    <reaction evidence="3">
        <text>N-formyl-L-kynurenine + H2O = L-kynurenine + formate + H(+)</text>
        <dbReference type="Rhea" id="RHEA:13009"/>
        <dbReference type="ChEBI" id="CHEBI:15377"/>
        <dbReference type="ChEBI" id="CHEBI:15378"/>
        <dbReference type="ChEBI" id="CHEBI:15740"/>
        <dbReference type="ChEBI" id="CHEBI:57959"/>
        <dbReference type="ChEBI" id="CHEBI:58629"/>
        <dbReference type="EC" id="3.5.1.9"/>
    </reaction>
</comment>
<protein>
    <recommendedName>
        <fullName evidence="3">Kynurenine formamidase</fullName>
        <shortName evidence="3">KFA</shortName>
        <shortName evidence="3">KFase</shortName>
        <ecNumber evidence="3">3.5.1.9</ecNumber>
    </recommendedName>
    <alternativeName>
        <fullName evidence="3">Arylformamidase</fullName>
    </alternativeName>
    <alternativeName>
        <fullName evidence="3">N-formylkynurenine formamidase</fullName>
        <shortName evidence="3">FKF</shortName>
    </alternativeName>
</protein>
<dbReference type="OrthoDB" id="420264at2759"/>
<sequence length="305" mass="34415">MPATPTGDEWPQFRKDIRYSGDSNLNTLQTCIPRSTDNKRHRIWIVYIHGGAWFDPEQTASTFDKAQDILLNSSIADHVGGYASINYRLSPAPAHPTNPSNPADPARNAQHPDHINDVLSAILHLQETYRFEDRYILVGHSCGAFLAFQVAMKRYWRSQYESTYGLEMNVMPPLAVLGIEGLYDLPALVKYHDDLKQPIYHNFVESAFGPNATNWAAASPTNADYKSSWQDGKLAVVAHSHEDELVEWDQPELMMKALSSQGFGDSGNRRGKLIELKGKHDQVWSNGTEVARAIEWTIKEFVSMR</sequence>
<feature type="active site" evidence="3">
    <location>
        <position position="243"/>
    </location>
</feature>
<evidence type="ECO:0000256" key="2">
    <source>
        <dbReference type="ARBA" id="ARBA00023079"/>
    </source>
</evidence>
<dbReference type="GeneID" id="71980169"/>
<dbReference type="Proteomes" id="UP000756132">
    <property type="component" value="Chromosome 1"/>
</dbReference>
<dbReference type="Pfam" id="PF20434">
    <property type="entry name" value="BD-FAE"/>
    <property type="match status" value="1"/>
</dbReference>
<organism evidence="6 7">
    <name type="scientific">Passalora fulva</name>
    <name type="common">Tomato leaf mold</name>
    <name type="synonym">Cladosporium fulvum</name>
    <dbReference type="NCBI Taxonomy" id="5499"/>
    <lineage>
        <taxon>Eukaryota</taxon>
        <taxon>Fungi</taxon>
        <taxon>Dikarya</taxon>
        <taxon>Ascomycota</taxon>
        <taxon>Pezizomycotina</taxon>
        <taxon>Dothideomycetes</taxon>
        <taxon>Dothideomycetidae</taxon>
        <taxon>Mycosphaerellales</taxon>
        <taxon>Mycosphaerellaceae</taxon>
        <taxon>Fulvia</taxon>
    </lineage>
</organism>
<dbReference type="HAMAP" id="MF_03014">
    <property type="entry name" value="KFase"/>
    <property type="match status" value="1"/>
</dbReference>
<dbReference type="PANTHER" id="PTHR48081">
    <property type="entry name" value="AB HYDROLASE SUPERFAMILY PROTEIN C4A8.06C"/>
    <property type="match status" value="1"/>
</dbReference>
<keyword evidence="7" id="KW-1185">Reference proteome</keyword>
<evidence type="ECO:0000313" key="7">
    <source>
        <dbReference type="Proteomes" id="UP000756132"/>
    </source>
</evidence>
<feature type="active site" description="Nucleophile" evidence="3">
    <location>
        <position position="141"/>
    </location>
</feature>
<dbReference type="InterPro" id="IPR029058">
    <property type="entry name" value="AB_hydrolase_fold"/>
</dbReference>
<dbReference type="InterPro" id="IPR027519">
    <property type="entry name" value="KFase_ver/fungi-typ"/>
</dbReference>
<dbReference type="GO" id="GO:0034354">
    <property type="term" value="P:'de novo' NAD+ biosynthetic process from L-tryptophan"/>
    <property type="evidence" value="ECO:0007669"/>
    <property type="project" value="UniProtKB-UniRule"/>
</dbReference>
<evidence type="ECO:0000256" key="3">
    <source>
        <dbReference type="HAMAP-Rule" id="MF_03014"/>
    </source>
</evidence>
<gene>
    <name evidence="6" type="ORF">CLAFUR5_00291</name>
</gene>
<accession>A0A9Q8L794</accession>
<comment type="pathway">
    <text evidence="3">Amino-acid degradation; L-tryptophan degradation via kynurenine pathway; L-kynurenine from L-tryptophan: step 2/2.</text>
</comment>
<dbReference type="SUPFAM" id="SSF53474">
    <property type="entry name" value="alpha/beta-Hydrolases"/>
    <property type="match status" value="1"/>
</dbReference>
<keyword evidence="1 3" id="KW-0378">Hydrolase</keyword>
<evidence type="ECO:0000256" key="4">
    <source>
        <dbReference type="SAM" id="MobiDB-lite"/>
    </source>
</evidence>
<feature type="region of interest" description="Disordered" evidence="4">
    <location>
        <begin position="90"/>
        <end position="111"/>
    </location>
</feature>
<dbReference type="Gene3D" id="3.40.50.1820">
    <property type="entry name" value="alpha/beta hydrolase"/>
    <property type="match status" value="1"/>
</dbReference>
<reference evidence="6" key="1">
    <citation type="submission" date="2021-12" db="EMBL/GenBank/DDBJ databases">
        <authorList>
            <person name="Zaccaron A."/>
            <person name="Stergiopoulos I."/>
        </authorList>
    </citation>
    <scope>NUCLEOTIDE SEQUENCE</scope>
    <source>
        <strain evidence="6">Race5_Kim</strain>
    </source>
</reference>
<comment type="domain">
    <text evidence="3">The main chain amide nitrogen atoms of the second glycine and its adjacent residue in the HGGXW motif define the oxyanion hole, and stabilize the oxyanion that forms during the nucleophilic attack by the catalytic serine during substrate cleavage.</text>
</comment>
<keyword evidence="2 3" id="KW-0823">Tryptophan catabolism</keyword>
<reference evidence="6" key="2">
    <citation type="journal article" date="2022" name="Microb. Genom.">
        <title>A chromosome-scale genome assembly of the tomato pathogen Cladosporium fulvum reveals a compartmentalized genome architecture and the presence of a dispensable chromosome.</title>
        <authorList>
            <person name="Zaccaron A.Z."/>
            <person name="Chen L.H."/>
            <person name="Samaras A."/>
            <person name="Stergiopoulos I."/>
        </authorList>
    </citation>
    <scope>NUCLEOTIDE SEQUENCE</scope>
    <source>
        <strain evidence="6">Race5_Kim</strain>
    </source>
</reference>
<dbReference type="AlphaFoldDB" id="A0A9Q8L794"/>
<comment type="function">
    <text evidence="3">Catalyzes the hydrolysis of N-formyl-L-kynurenine to L-kynurenine, the second step in the kynurenine pathway of tryptophan degradation. Kynurenine may be further oxidized to nicotinic acid, NAD(H) and NADP(H). Required for elimination of toxic metabolites.</text>
</comment>
<feature type="active site" evidence="3">
    <location>
        <position position="280"/>
    </location>
</feature>
<evidence type="ECO:0000313" key="6">
    <source>
        <dbReference type="EMBL" id="UJO12024.1"/>
    </source>
</evidence>
<dbReference type="PANTHER" id="PTHR48081:SF33">
    <property type="entry name" value="KYNURENINE FORMAMIDASE"/>
    <property type="match status" value="1"/>
</dbReference>
<evidence type="ECO:0000259" key="5">
    <source>
        <dbReference type="Pfam" id="PF20434"/>
    </source>
</evidence>
<dbReference type="OMA" id="YWVIYIH"/>
<dbReference type="InterPro" id="IPR050300">
    <property type="entry name" value="GDXG_lipolytic_enzyme"/>
</dbReference>